<sequence length="216" mass="23801">MDFDLIRQNLPFLLQGAGMTLKITALSLFFGVLLGTLVALARLAPLKWLSALALAYIELVRGTPLLVQIFLIFFGLPQLLQQPINEFLAGVIAFSINSSAYVAEIVRSGIQGVARGQTEASLSIGFSPTETLRYIVLPQAFTRVLPPLVNEAISLLKNSSLLSAIAIVELTRSGQLVASRTYKPFEMYLAVSVIYLLMTLLLSFVARRMEARWQVR</sequence>
<dbReference type="SUPFAM" id="SSF161098">
    <property type="entry name" value="MetI-like"/>
    <property type="match status" value="1"/>
</dbReference>
<dbReference type="AlphaFoldDB" id="A0A2Z3JGM8"/>
<protein>
    <submittedName>
        <fullName evidence="11">Nickel transporter</fullName>
    </submittedName>
</protein>
<feature type="transmembrane region" description="Helical" evidence="9">
    <location>
        <begin position="187"/>
        <end position="206"/>
    </location>
</feature>
<comment type="subcellular location">
    <subcellularLocation>
        <location evidence="1 9">Cell membrane</location>
        <topology evidence="1 9">Multi-pass membrane protein</topology>
    </subcellularLocation>
</comment>
<keyword evidence="6" id="KW-0029">Amino-acid transport</keyword>
<keyword evidence="4" id="KW-1003">Cell membrane</keyword>
<dbReference type="Gene3D" id="1.10.3720.10">
    <property type="entry name" value="MetI-like"/>
    <property type="match status" value="1"/>
</dbReference>
<dbReference type="PANTHER" id="PTHR30614:SF20">
    <property type="entry name" value="GLUTAMINE TRANSPORT SYSTEM PERMEASE PROTEIN GLNP"/>
    <property type="match status" value="1"/>
</dbReference>
<dbReference type="GO" id="GO:0043190">
    <property type="term" value="C:ATP-binding cassette (ABC) transporter complex"/>
    <property type="evidence" value="ECO:0007669"/>
    <property type="project" value="InterPro"/>
</dbReference>
<dbReference type="OrthoDB" id="9811552at2"/>
<gene>
    <name evidence="11" type="ORF">DKM44_03985</name>
</gene>
<dbReference type="Pfam" id="PF00528">
    <property type="entry name" value="BPD_transp_1"/>
    <property type="match status" value="1"/>
</dbReference>
<dbReference type="RefSeq" id="WP_109825623.1">
    <property type="nucleotide sequence ID" value="NZ_CP029494.1"/>
</dbReference>
<dbReference type="InterPro" id="IPR035906">
    <property type="entry name" value="MetI-like_sf"/>
</dbReference>
<evidence type="ECO:0000256" key="5">
    <source>
        <dbReference type="ARBA" id="ARBA00022692"/>
    </source>
</evidence>
<dbReference type="NCBIfam" id="TIGR01726">
    <property type="entry name" value="HEQRo_perm_3TM"/>
    <property type="match status" value="1"/>
</dbReference>
<dbReference type="GO" id="GO:0006865">
    <property type="term" value="P:amino acid transport"/>
    <property type="evidence" value="ECO:0007669"/>
    <property type="project" value="UniProtKB-KW"/>
</dbReference>
<evidence type="ECO:0000256" key="4">
    <source>
        <dbReference type="ARBA" id="ARBA00022475"/>
    </source>
</evidence>
<feature type="transmembrane region" description="Helical" evidence="9">
    <location>
        <begin position="20"/>
        <end position="41"/>
    </location>
</feature>
<organism evidence="11 12">
    <name type="scientific">Deinococcus irradiatisoli</name>
    <dbReference type="NCBI Taxonomy" id="2202254"/>
    <lineage>
        <taxon>Bacteria</taxon>
        <taxon>Thermotogati</taxon>
        <taxon>Deinococcota</taxon>
        <taxon>Deinococci</taxon>
        <taxon>Deinococcales</taxon>
        <taxon>Deinococcaceae</taxon>
        <taxon>Deinococcus</taxon>
    </lineage>
</organism>
<dbReference type="Proteomes" id="UP000245368">
    <property type="component" value="Chromosome"/>
</dbReference>
<dbReference type="InterPro" id="IPR043429">
    <property type="entry name" value="ArtM/GltK/GlnP/TcyL/YhdX-like"/>
</dbReference>
<reference evidence="11 12" key="1">
    <citation type="submission" date="2018-05" db="EMBL/GenBank/DDBJ databases">
        <title>Complete Genome Sequence of Deinococcus sp. strain 17bor-2.</title>
        <authorList>
            <person name="Srinivasan S."/>
        </authorList>
    </citation>
    <scope>NUCLEOTIDE SEQUENCE [LARGE SCALE GENOMIC DNA]</scope>
    <source>
        <strain evidence="11 12">17bor-2</strain>
    </source>
</reference>
<evidence type="ECO:0000256" key="2">
    <source>
        <dbReference type="ARBA" id="ARBA00010072"/>
    </source>
</evidence>
<dbReference type="PANTHER" id="PTHR30614">
    <property type="entry name" value="MEMBRANE COMPONENT OF AMINO ACID ABC TRANSPORTER"/>
    <property type="match status" value="1"/>
</dbReference>
<proteinExistence type="inferred from homology"/>
<name>A0A2Z3JGM8_9DEIO</name>
<dbReference type="GO" id="GO:0022857">
    <property type="term" value="F:transmembrane transporter activity"/>
    <property type="evidence" value="ECO:0007669"/>
    <property type="project" value="InterPro"/>
</dbReference>
<comment type="similarity">
    <text evidence="2">Belongs to the binding-protein-dependent transport system permease family. HisMQ subfamily.</text>
</comment>
<keyword evidence="3 9" id="KW-0813">Transport</keyword>
<dbReference type="CDD" id="cd06261">
    <property type="entry name" value="TM_PBP2"/>
    <property type="match status" value="1"/>
</dbReference>
<dbReference type="KEGG" id="dez:DKM44_03985"/>
<evidence type="ECO:0000256" key="1">
    <source>
        <dbReference type="ARBA" id="ARBA00004651"/>
    </source>
</evidence>
<evidence type="ECO:0000259" key="10">
    <source>
        <dbReference type="PROSITE" id="PS50928"/>
    </source>
</evidence>
<keyword evidence="7 9" id="KW-1133">Transmembrane helix</keyword>
<keyword evidence="12" id="KW-1185">Reference proteome</keyword>
<dbReference type="InterPro" id="IPR000515">
    <property type="entry name" value="MetI-like"/>
</dbReference>
<evidence type="ECO:0000313" key="12">
    <source>
        <dbReference type="Proteomes" id="UP000245368"/>
    </source>
</evidence>
<evidence type="ECO:0000256" key="6">
    <source>
        <dbReference type="ARBA" id="ARBA00022970"/>
    </source>
</evidence>
<evidence type="ECO:0000256" key="9">
    <source>
        <dbReference type="RuleBase" id="RU363032"/>
    </source>
</evidence>
<evidence type="ECO:0000256" key="7">
    <source>
        <dbReference type="ARBA" id="ARBA00022989"/>
    </source>
</evidence>
<accession>A0A2Z3JGM8</accession>
<feature type="transmembrane region" description="Helical" evidence="9">
    <location>
        <begin position="53"/>
        <end position="76"/>
    </location>
</feature>
<evidence type="ECO:0000256" key="8">
    <source>
        <dbReference type="ARBA" id="ARBA00023136"/>
    </source>
</evidence>
<feature type="domain" description="ABC transmembrane type-1" evidence="10">
    <location>
        <begin position="17"/>
        <end position="206"/>
    </location>
</feature>
<dbReference type="FunFam" id="1.10.3720.10:FF:000033">
    <property type="entry name" value="Polar amino acid ABC transporter permease"/>
    <property type="match status" value="1"/>
</dbReference>
<evidence type="ECO:0000256" key="3">
    <source>
        <dbReference type="ARBA" id="ARBA00022448"/>
    </source>
</evidence>
<evidence type="ECO:0000313" key="11">
    <source>
        <dbReference type="EMBL" id="AWN22500.1"/>
    </source>
</evidence>
<keyword evidence="5 9" id="KW-0812">Transmembrane</keyword>
<dbReference type="EMBL" id="CP029494">
    <property type="protein sequence ID" value="AWN22500.1"/>
    <property type="molecule type" value="Genomic_DNA"/>
</dbReference>
<dbReference type="PROSITE" id="PS50928">
    <property type="entry name" value="ABC_TM1"/>
    <property type="match status" value="1"/>
</dbReference>
<dbReference type="InterPro" id="IPR010065">
    <property type="entry name" value="AA_ABC_transptr_permease_3TM"/>
</dbReference>
<keyword evidence="8 9" id="KW-0472">Membrane</keyword>